<dbReference type="EMBL" id="CP021356">
    <property type="protein sequence ID" value="AWK76884.1"/>
    <property type="molecule type" value="Genomic_DNA"/>
</dbReference>
<reference evidence="1 2" key="1">
    <citation type="submission" date="2017-05" db="EMBL/GenBank/DDBJ databases">
        <title>Isolation of Rhodococcus sp. S2-17 biodegrading of BP-3.</title>
        <authorList>
            <person name="Lee Y."/>
            <person name="Kim K.H."/>
            <person name="Chun B.H."/>
            <person name="Jung H.S."/>
            <person name="Jeon C.O."/>
        </authorList>
    </citation>
    <scope>NUCLEOTIDE SEQUENCE [LARGE SCALE GENOMIC DNA]</scope>
    <source>
        <strain evidence="1 2">S2-17</strain>
        <plasmid evidence="2">prb29</plasmid>
    </source>
</reference>
<protein>
    <submittedName>
        <fullName evidence="1">Uncharacterized protein</fullName>
    </submittedName>
</protein>
<dbReference type="OrthoDB" id="2375320at2"/>
<name>A0A2S2C7S6_9NOCA</name>
<dbReference type="RefSeq" id="WP_109336301.1">
    <property type="nucleotide sequence ID" value="NZ_CP021356.1"/>
</dbReference>
<dbReference type="KEGG" id="roz:CBI38_36510"/>
<evidence type="ECO:0000313" key="2">
    <source>
        <dbReference type="Proteomes" id="UP000245711"/>
    </source>
</evidence>
<keyword evidence="2" id="KW-1185">Reference proteome</keyword>
<evidence type="ECO:0000313" key="1">
    <source>
        <dbReference type="EMBL" id="AWK76884.1"/>
    </source>
</evidence>
<dbReference type="Proteomes" id="UP000245711">
    <property type="component" value="Plasmid pRB29"/>
</dbReference>
<sequence>MLKNPDPKSDCLERYETLPPALQHREALTLIDPEPTQWITVLRRQGDGKNYSSLKPLLVATAHQDKVLATTDWSINDLGEPSYGTDRDPAFHDGLTSNPDGYDLHFFADALWLPTGTSHPLIEFTPSFRWWLGLVTRPDESMYRINDAGRDEEVVKVHRLQEGEYEVQVSARHLRKYLAARGMSLVVQHSHCRTVDTHQSDRIDLGLHTKVASFDYIAWGDSALGGYVATLTGKHVVLPFAAAGENPDDTNRPEKFQEFIVDVDSSTGEEIRLSCQREDSTYLTPVFFDSDVLTRYRERPSRYLVQRTSVACHGRWSMDIDINDEGLVQVWLGDLGSLPESEREYWLTHNVPPHGGITITRVLRDLAGRWVEDERPDPDRLRRARADLIVAFKDLFGDTLYRPLGASDATDFAALALCTNSTEGQRNQGIITLAIGIVEALDVKVLRQVSGADEQQSLNCLQQLVEKLGGNTSELMGPLRLLQGLRSSGAAHMKGSKFDETLARAGLTSMPPDKQFEEIVDRVTKALQGLTELCRTSRKD</sequence>
<accession>A0A2S2C7S6</accession>
<geneLocation type="plasmid" evidence="2">
    <name>prb29</name>
</geneLocation>
<keyword evidence="1" id="KW-0614">Plasmid</keyword>
<organism evidence="1 2">
    <name type="scientific">Rhodococcus oxybenzonivorans</name>
    <dbReference type="NCBI Taxonomy" id="1990687"/>
    <lineage>
        <taxon>Bacteria</taxon>
        <taxon>Bacillati</taxon>
        <taxon>Actinomycetota</taxon>
        <taxon>Actinomycetes</taxon>
        <taxon>Mycobacteriales</taxon>
        <taxon>Nocardiaceae</taxon>
        <taxon>Rhodococcus</taxon>
    </lineage>
</organism>
<proteinExistence type="predicted"/>
<dbReference type="AlphaFoldDB" id="A0A2S2C7S6"/>
<gene>
    <name evidence="1" type="ORF">CBI38_36510</name>
</gene>